<name>F4S7Z3_MELLP</name>
<dbReference type="PANTHER" id="PTHR48022">
    <property type="entry name" value="PLASTIDIC GLUCOSE TRANSPORTER 4"/>
    <property type="match status" value="1"/>
</dbReference>
<dbReference type="InterPro" id="IPR005829">
    <property type="entry name" value="Sugar_transporter_CS"/>
</dbReference>
<feature type="transmembrane region" description="Helical" evidence="9">
    <location>
        <begin position="344"/>
        <end position="366"/>
    </location>
</feature>
<reference evidence="12" key="1">
    <citation type="journal article" date="2011" name="Proc. Natl. Acad. Sci. U.S.A.">
        <title>Obligate biotrophy features unraveled by the genomic analysis of rust fungi.</title>
        <authorList>
            <person name="Duplessis S."/>
            <person name="Cuomo C.A."/>
            <person name="Lin Y.-C."/>
            <person name="Aerts A."/>
            <person name="Tisserant E."/>
            <person name="Veneault-Fourrey C."/>
            <person name="Joly D.L."/>
            <person name="Hacquard S."/>
            <person name="Amselem J."/>
            <person name="Cantarel B.L."/>
            <person name="Chiu R."/>
            <person name="Coutinho P.M."/>
            <person name="Feau N."/>
            <person name="Field M."/>
            <person name="Frey P."/>
            <person name="Gelhaye E."/>
            <person name="Goldberg J."/>
            <person name="Grabherr M.G."/>
            <person name="Kodira C.D."/>
            <person name="Kohler A."/>
            <person name="Kuees U."/>
            <person name="Lindquist E.A."/>
            <person name="Lucas S.M."/>
            <person name="Mago R."/>
            <person name="Mauceli E."/>
            <person name="Morin E."/>
            <person name="Murat C."/>
            <person name="Pangilinan J.L."/>
            <person name="Park R."/>
            <person name="Pearson M."/>
            <person name="Quesneville H."/>
            <person name="Rouhier N."/>
            <person name="Sakthikumar S."/>
            <person name="Salamov A.A."/>
            <person name="Schmutz J."/>
            <person name="Selles B."/>
            <person name="Shapiro H."/>
            <person name="Tanguay P."/>
            <person name="Tuskan G.A."/>
            <person name="Henrissat B."/>
            <person name="Van de Peer Y."/>
            <person name="Rouze P."/>
            <person name="Ellis J.G."/>
            <person name="Dodds P.N."/>
            <person name="Schein J.E."/>
            <person name="Zhong S."/>
            <person name="Hamelin R.C."/>
            <person name="Grigoriev I.V."/>
            <person name="Szabo L.J."/>
            <person name="Martin F."/>
        </authorList>
    </citation>
    <scope>NUCLEOTIDE SEQUENCE [LARGE SCALE GENOMIC DNA]</scope>
    <source>
        <strain evidence="12">98AG31 / pathotype 3-4-7</strain>
    </source>
</reference>
<feature type="transmembrane region" description="Helical" evidence="9">
    <location>
        <begin position="100"/>
        <end position="118"/>
    </location>
</feature>
<dbReference type="HOGENOM" id="CLU_001265_30_1_1"/>
<dbReference type="GO" id="GO:0016020">
    <property type="term" value="C:membrane"/>
    <property type="evidence" value="ECO:0007669"/>
    <property type="project" value="UniProtKB-SubCell"/>
</dbReference>
<keyword evidence="3 8" id="KW-0813">Transport</keyword>
<evidence type="ECO:0000256" key="7">
    <source>
        <dbReference type="ARBA" id="ARBA00049119"/>
    </source>
</evidence>
<feature type="transmembrane region" description="Helical" evidence="9">
    <location>
        <begin position="17"/>
        <end position="35"/>
    </location>
</feature>
<dbReference type="InParanoid" id="F4S7Z3"/>
<evidence type="ECO:0000256" key="5">
    <source>
        <dbReference type="ARBA" id="ARBA00022989"/>
    </source>
</evidence>
<dbReference type="SUPFAM" id="SSF103473">
    <property type="entry name" value="MFS general substrate transporter"/>
    <property type="match status" value="1"/>
</dbReference>
<keyword evidence="12" id="KW-1185">Reference proteome</keyword>
<dbReference type="Pfam" id="PF00083">
    <property type="entry name" value="Sugar_tr"/>
    <property type="match status" value="1"/>
</dbReference>
<proteinExistence type="inferred from homology"/>
<dbReference type="PRINTS" id="PR00171">
    <property type="entry name" value="SUGRTRNSPORT"/>
</dbReference>
<comment type="subcellular location">
    <subcellularLocation>
        <location evidence="1">Membrane</location>
        <topology evidence="1">Multi-pass membrane protein</topology>
    </subcellularLocation>
</comment>
<evidence type="ECO:0000259" key="10">
    <source>
        <dbReference type="PROSITE" id="PS50850"/>
    </source>
</evidence>
<dbReference type="eggNOG" id="KOG0254">
    <property type="taxonomic scope" value="Eukaryota"/>
</dbReference>
<accession>F4S7Z3</accession>
<evidence type="ECO:0000256" key="3">
    <source>
        <dbReference type="ARBA" id="ARBA00022448"/>
    </source>
</evidence>
<keyword evidence="5 9" id="KW-1133">Transmembrane helix</keyword>
<dbReference type="OrthoDB" id="6612291at2759"/>
<keyword evidence="4 9" id="KW-0812">Transmembrane</keyword>
<comment type="catalytic activity">
    <reaction evidence="7">
        <text>myo-inositol(out) + H(+)(out) = myo-inositol(in) + H(+)(in)</text>
        <dbReference type="Rhea" id="RHEA:60364"/>
        <dbReference type="ChEBI" id="CHEBI:15378"/>
        <dbReference type="ChEBI" id="CHEBI:17268"/>
    </reaction>
</comment>
<dbReference type="PROSITE" id="PS50850">
    <property type="entry name" value="MFS"/>
    <property type="match status" value="1"/>
</dbReference>
<feature type="domain" description="Major facilitator superfamily (MFS) profile" evidence="10">
    <location>
        <begin position="22"/>
        <end position="472"/>
    </location>
</feature>
<feature type="transmembrane region" description="Helical" evidence="9">
    <location>
        <begin position="281"/>
        <end position="304"/>
    </location>
</feature>
<dbReference type="PROSITE" id="PS00216">
    <property type="entry name" value="SUGAR_TRANSPORT_1"/>
    <property type="match status" value="1"/>
</dbReference>
<evidence type="ECO:0000256" key="8">
    <source>
        <dbReference type="RuleBase" id="RU003346"/>
    </source>
</evidence>
<feature type="transmembrane region" description="Helical" evidence="9">
    <location>
        <begin position="413"/>
        <end position="430"/>
    </location>
</feature>
<evidence type="ECO:0000256" key="1">
    <source>
        <dbReference type="ARBA" id="ARBA00004141"/>
    </source>
</evidence>
<dbReference type="KEGG" id="mlr:MELLADRAFT_40382"/>
<dbReference type="InterPro" id="IPR005828">
    <property type="entry name" value="MFS_sugar_transport-like"/>
</dbReference>
<dbReference type="InterPro" id="IPR050360">
    <property type="entry name" value="MFS_Sugar_Transporters"/>
</dbReference>
<comment type="similarity">
    <text evidence="2 8">Belongs to the major facilitator superfamily. Sugar transporter (TC 2.A.1.1) family.</text>
</comment>
<dbReference type="FunFam" id="1.20.1250.20:FF:000134">
    <property type="entry name" value="MFS sugar transporter protein"/>
    <property type="match status" value="1"/>
</dbReference>
<gene>
    <name evidence="11" type="ORF">MELLADRAFT_40382</name>
</gene>
<feature type="transmembrane region" description="Helical" evidence="9">
    <location>
        <begin position="190"/>
        <end position="211"/>
    </location>
</feature>
<dbReference type="VEuPathDB" id="FungiDB:MELLADRAFT_40382"/>
<feature type="transmembrane region" description="Helical" evidence="9">
    <location>
        <begin position="64"/>
        <end position="88"/>
    </location>
</feature>
<dbReference type="InterPro" id="IPR003663">
    <property type="entry name" value="Sugar/inositol_transpt"/>
</dbReference>
<feature type="transmembrane region" description="Helical" evidence="9">
    <location>
        <begin position="316"/>
        <end position="337"/>
    </location>
</feature>
<feature type="transmembrane region" description="Helical" evidence="9">
    <location>
        <begin position="378"/>
        <end position="401"/>
    </location>
</feature>
<evidence type="ECO:0000256" key="2">
    <source>
        <dbReference type="ARBA" id="ARBA00010992"/>
    </source>
</evidence>
<feature type="transmembrane region" description="Helical" evidence="9">
    <location>
        <begin position="124"/>
        <end position="146"/>
    </location>
</feature>
<feature type="transmembrane region" description="Helical" evidence="9">
    <location>
        <begin position="450"/>
        <end position="468"/>
    </location>
</feature>
<dbReference type="InterPro" id="IPR036259">
    <property type="entry name" value="MFS_trans_sf"/>
</dbReference>
<protein>
    <recommendedName>
        <fullName evidence="10">Major facilitator superfamily (MFS) profile domain-containing protein</fullName>
    </recommendedName>
</protein>
<dbReference type="EMBL" id="GL883162">
    <property type="protein sequence ID" value="EGF99195.1"/>
    <property type="molecule type" value="Genomic_DNA"/>
</dbReference>
<dbReference type="NCBIfam" id="TIGR00879">
    <property type="entry name" value="SP"/>
    <property type="match status" value="1"/>
</dbReference>
<dbReference type="RefSeq" id="XP_007417483.1">
    <property type="nucleotide sequence ID" value="XM_007417421.1"/>
</dbReference>
<dbReference type="FunCoup" id="F4S7Z3">
    <property type="interactions" value="248"/>
</dbReference>
<dbReference type="PROSITE" id="PS00217">
    <property type="entry name" value="SUGAR_TRANSPORT_2"/>
    <property type="match status" value="1"/>
</dbReference>
<evidence type="ECO:0000313" key="12">
    <source>
        <dbReference type="Proteomes" id="UP000001072"/>
    </source>
</evidence>
<organism evidence="12">
    <name type="scientific">Melampsora larici-populina (strain 98AG31 / pathotype 3-4-7)</name>
    <name type="common">Poplar leaf rust fungus</name>
    <dbReference type="NCBI Taxonomy" id="747676"/>
    <lineage>
        <taxon>Eukaryota</taxon>
        <taxon>Fungi</taxon>
        <taxon>Dikarya</taxon>
        <taxon>Basidiomycota</taxon>
        <taxon>Pucciniomycotina</taxon>
        <taxon>Pucciniomycetes</taxon>
        <taxon>Pucciniales</taxon>
        <taxon>Melampsoraceae</taxon>
        <taxon>Melampsora</taxon>
    </lineage>
</organism>
<feature type="transmembrane region" description="Helical" evidence="9">
    <location>
        <begin position="158"/>
        <end position="178"/>
    </location>
</feature>
<dbReference type="Gene3D" id="1.20.1250.20">
    <property type="entry name" value="MFS general substrate transporter like domains"/>
    <property type="match status" value="1"/>
</dbReference>
<dbReference type="GeneID" id="18927887"/>
<dbReference type="GO" id="GO:0005351">
    <property type="term" value="F:carbohydrate:proton symporter activity"/>
    <property type="evidence" value="ECO:0007669"/>
    <property type="project" value="TreeGrafter"/>
</dbReference>
<evidence type="ECO:0000256" key="9">
    <source>
        <dbReference type="SAM" id="Phobius"/>
    </source>
</evidence>
<sequence length="529" mass="56845">MAQTDPAFAPASTRAKLVGICMAVFAAFGGILYGYDTGYISGIKEMEYWYVLRTFGEQDESGTYVLSTASNSLVTSILSVGTFAGALLASPLGDILGRRWGVILSCAIIGVGVTLQATASTITIFAVGRVFSGMGVGLTSCLVPMYQSECAPKWIRGAIVACYQLAITIGLLIGALMVNATKDRPDMSSFRIPIVLQSGWTTILAVGLFCLPESPKFLILKGKEEQARASLARLLSLPIDSPQVSREYNEVADSLVIERTMATGTYADCFKSGKGRYRLRTLSGMAIQMLQQASGINFIIYYGTSFFKNSNLKNPFIITIIITSVNVAMTFPGIWAVDRIGRRGLLLLGAVVMFVCELLIAILGIILPSTDLSGQYALIALVCIFIGGFAATWGPLVWVVTSEIFPLAIRAKAMSLSTAASWAINFAIGYATPFMVDDGPGKAGLGSRVFFIWSSCCLLGVVFTFFCIPETKGLSLEQVDDVYQNSSIIGSDRYRRRLLAAGSAVMNSQDTVVAPDSNMKQSDKSNLPK</sequence>
<dbReference type="PANTHER" id="PTHR48022:SF17">
    <property type="entry name" value="HEXOSE TRANSPORTER"/>
    <property type="match status" value="1"/>
</dbReference>
<evidence type="ECO:0000256" key="6">
    <source>
        <dbReference type="ARBA" id="ARBA00023136"/>
    </source>
</evidence>
<keyword evidence="6 9" id="KW-0472">Membrane</keyword>
<dbReference type="AlphaFoldDB" id="F4S7Z3"/>
<dbReference type="Proteomes" id="UP000001072">
    <property type="component" value="Unassembled WGS sequence"/>
</dbReference>
<evidence type="ECO:0000313" key="11">
    <source>
        <dbReference type="EMBL" id="EGF99195.1"/>
    </source>
</evidence>
<dbReference type="InterPro" id="IPR020846">
    <property type="entry name" value="MFS_dom"/>
</dbReference>
<evidence type="ECO:0000256" key="4">
    <source>
        <dbReference type="ARBA" id="ARBA00022692"/>
    </source>
</evidence>